<comment type="caution">
    <text evidence="2">The sequence shown here is derived from an EMBL/GenBank/DDBJ whole genome shotgun (WGS) entry which is preliminary data.</text>
</comment>
<reference evidence="2" key="1">
    <citation type="submission" date="2022-10" db="EMBL/GenBank/DDBJ databases">
        <title>Culturing micro-colonial fungi from biological soil crusts in the Mojave desert and describing Neophaeococcomyces mojavensis, and introducing the new genera and species Taxawa tesnikishii.</title>
        <authorList>
            <person name="Kurbessoian T."/>
            <person name="Stajich J.E."/>
        </authorList>
    </citation>
    <scope>NUCLEOTIDE SEQUENCE</scope>
    <source>
        <strain evidence="2">TK_41</strain>
    </source>
</reference>
<dbReference type="Proteomes" id="UP001172673">
    <property type="component" value="Unassembled WGS sequence"/>
</dbReference>
<accession>A0AA39CQJ6</accession>
<keyword evidence="1" id="KW-0732">Signal</keyword>
<feature type="signal peptide" evidence="1">
    <location>
        <begin position="1"/>
        <end position="20"/>
    </location>
</feature>
<feature type="chain" id="PRO_5041453484" evidence="1">
    <location>
        <begin position="21"/>
        <end position="134"/>
    </location>
</feature>
<sequence>MKFSTPILLTAATLLSTAQCAPAAAPVSSLATRQSSDNYGLWSTKDPYYLNDLYDYFEAHVKRQAGADLSSLEADFAKLRAKRQTDDYEIIVDSYDAIYAYQLWFTDFLVLVQKYTKKIDLVAEAWPQPQPLEY</sequence>
<organism evidence="2 3">
    <name type="scientific">Cladophialophora chaetospira</name>
    <dbReference type="NCBI Taxonomy" id="386627"/>
    <lineage>
        <taxon>Eukaryota</taxon>
        <taxon>Fungi</taxon>
        <taxon>Dikarya</taxon>
        <taxon>Ascomycota</taxon>
        <taxon>Pezizomycotina</taxon>
        <taxon>Eurotiomycetes</taxon>
        <taxon>Chaetothyriomycetidae</taxon>
        <taxon>Chaetothyriales</taxon>
        <taxon>Herpotrichiellaceae</taxon>
        <taxon>Cladophialophora</taxon>
    </lineage>
</organism>
<evidence type="ECO:0000313" key="2">
    <source>
        <dbReference type="EMBL" id="KAJ9616313.1"/>
    </source>
</evidence>
<evidence type="ECO:0000256" key="1">
    <source>
        <dbReference type="SAM" id="SignalP"/>
    </source>
</evidence>
<dbReference type="EMBL" id="JAPDRK010000001">
    <property type="protein sequence ID" value="KAJ9616313.1"/>
    <property type="molecule type" value="Genomic_DNA"/>
</dbReference>
<gene>
    <name evidence="2" type="ORF">H2200_000031</name>
</gene>
<name>A0AA39CQJ6_9EURO</name>
<evidence type="ECO:0000313" key="3">
    <source>
        <dbReference type="Proteomes" id="UP001172673"/>
    </source>
</evidence>
<protein>
    <submittedName>
        <fullName evidence="2">Uncharacterized protein</fullName>
    </submittedName>
</protein>
<keyword evidence="3" id="KW-1185">Reference proteome</keyword>
<dbReference type="AlphaFoldDB" id="A0AA39CQJ6"/>
<proteinExistence type="predicted"/>